<feature type="non-terminal residue" evidence="1">
    <location>
        <position position="68"/>
    </location>
</feature>
<gene>
    <name evidence="1" type="ORF">METZ01_LOCUS472367</name>
</gene>
<evidence type="ECO:0000313" key="1">
    <source>
        <dbReference type="EMBL" id="SVE19513.1"/>
    </source>
</evidence>
<dbReference type="AlphaFoldDB" id="A0A383BIA0"/>
<proteinExistence type="predicted"/>
<reference evidence="1" key="1">
    <citation type="submission" date="2018-05" db="EMBL/GenBank/DDBJ databases">
        <authorList>
            <person name="Lanie J.A."/>
            <person name="Ng W.-L."/>
            <person name="Kazmierczak K.M."/>
            <person name="Andrzejewski T.M."/>
            <person name="Davidsen T.M."/>
            <person name="Wayne K.J."/>
            <person name="Tettelin H."/>
            <person name="Glass J.I."/>
            <person name="Rusch D."/>
            <person name="Podicherti R."/>
            <person name="Tsui H.-C.T."/>
            <person name="Winkler M.E."/>
        </authorList>
    </citation>
    <scope>NUCLEOTIDE SEQUENCE</scope>
</reference>
<sequence>MPFASIKEVYGDDFVVTTQQQQPFIYKSMLNNNEKYSPESINEEVENFVSEYSDKLENYEDLEDLYEE</sequence>
<organism evidence="1">
    <name type="scientific">marine metagenome</name>
    <dbReference type="NCBI Taxonomy" id="408172"/>
    <lineage>
        <taxon>unclassified sequences</taxon>
        <taxon>metagenomes</taxon>
        <taxon>ecological metagenomes</taxon>
    </lineage>
</organism>
<dbReference type="EMBL" id="UINC01200569">
    <property type="protein sequence ID" value="SVE19513.1"/>
    <property type="molecule type" value="Genomic_DNA"/>
</dbReference>
<name>A0A383BIA0_9ZZZZ</name>
<protein>
    <submittedName>
        <fullName evidence="1">Uncharacterized protein</fullName>
    </submittedName>
</protein>
<accession>A0A383BIA0</accession>